<reference evidence="2 3" key="1">
    <citation type="submission" date="2018-10" db="EMBL/GenBank/DDBJ databases">
        <title>Kocuria tytouropygialis sp. nov., isolated from the uropygial gland of an American barn owl (Tyto furcata).</title>
        <authorList>
            <person name="Braun M.S."/>
            <person name="Wang E."/>
            <person name="Zimmermann S."/>
            <person name="Wagner H."/>
            <person name="Wink M."/>
        </authorList>
    </citation>
    <scope>NUCLEOTIDE SEQUENCE [LARGE SCALE GENOMIC DNA]</scope>
    <source>
        <strain evidence="2 3">442</strain>
    </source>
</reference>
<feature type="transmembrane region" description="Helical" evidence="1">
    <location>
        <begin position="199"/>
        <end position="224"/>
    </location>
</feature>
<dbReference type="AlphaFoldDB" id="A0A495A798"/>
<evidence type="ECO:0008006" key="4">
    <source>
        <dbReference type="Google" id="ProtNLM"/>
    </source>
</evidence>
<sequence length="230" mass="24796">MNALQYAGTVFATALGGFDPVPMIIMAAALGAGVRRRHILRSSTLLLAGTAAWGLALTLLAGPVLRSVDWWALVRHGDVAAWVELGLAVVIGGYALWRLVSRRRSATQETPEKPAATNPWALYVTAVVFVGIVIFDPPFDIHVAVAASQPLPRVVLGWVVWALVSQLALTLLVILTLVGRQERFSRVMRRAWTAVAPWVNLLVTALLGLAAVLMVLDAAMYLVMGRFLIG</sequence>
<evidence type="ECO:0000313" key="2">
    <source>
        <dbReference type="EMBL" id="RKQ35172.1"/>
    </source>
</evidence>
<feature type="transmembrane region" description="Helical" evidence="1">
    <location>
        <begin position="79"/>
        <end position="97"/>
    </location>
</feature>
<proteinExistence type="predicted"/>
<dbReference type="RefSeq" id="WP_121031079.1">
    <property type="nucleotide sequence ID" value="NZ_PNJG02000002.1"/>
</dbReference>
<dbReference type="Proteomes" id="UP000249516">
    <property type="component" value="Unassembled WGS sequence"/>
</dbReference>
<feature type="transmembrane region" description="Helical" evidence="1">
    <location>
        <begin position="6"/>
        <end position="32"/>
    </location>
</feature>
<evidence type="ECO:0000256" key="1">
    <source>
        <dbReference type="SAM" id="Phobius"/>
    </source>
</evidence>
<name>A0A495A798_9MICC</name>
<keyword evidence="1" id="KW-1133">Transmembrane helix</keyword>
<gene>
    <name evidence="2" type="ORF">C1C97_007940</name>
</gene>
<protein>
    <recommendedName>
        <fullName evidence="4">GAP family protein</fullName>
    </recommendedName>
</protein>
<feature type="transmembrane region" description="Helical" evidence="1">
    <location>
        <begin position="44"/>
        <end position="64"/>
    </location>
</feature>
<comment type="caution">
    <text evidence="2">The sequence shown here is derived from an EMBL/GenBank/DDBJ whole genome shotgun (WGS) entry which is preliminary data.</text>
</comment>
<keyword evidence="3" id="KW-1185">Reference proteome</keyword>
<accession>A0A495A798</accession>
<keyword evidence="1" id="KW-0812">Transmembrane</keyword>
<evidence type="ECO:0000313" key="3">
    <source>
        <dbReference type="Proteomes" id="UP000249516"/>
    </source>
</evidence>
<dbReference type="EMBL" id="PNJG02000002">
    <property type="protein sequence ID" value="RKQ35172.1"/>
    <property type="molecule type" value="Genomic_DNA"/>
</dbReference>
<dbReference type="OrthoDB" id="4877931at2"/>
<feature type="transmembrane region" description="Helical" evidence="1">
    <location>
        <begin position="118"/>
        <end position="135"/>
    </location>
</feature>
<feature type="transmembrane region" description="Helical" evidence="1">
    <location>
        <begin position="155"/>
        <end position="178"/>
    </location>
</feature>
<keyword evidence="1" id="KW-0472">Membrane</keyword>
<organism evidence="2 3">
    <name type="scientific">Kocuria tytonis</name>
    <dbReference type="NCBI Taxonomy" id="2054280"/>
    <lineage>
        <taxon>Bacteria</taxon>
        <taxon>Bacillati</taxon>
        <taxon>Actinomycetota</taxon>
        <taxon>Actinomycetes</taxon>
        <taxon>Micrococcales</taxon>
        <taxon>Micrococcaceae</taxon>
        <taxon>Kocuria</taxon>
    </lineage>
</organism>